<feature type="compositionally biased region" description="Low complexity" evidence="4">
    <location>
        <begin position="8"/>
        <end position="19"/>
    </location>
</feature>
<evidence type="ECO:0000256" key="3">
    <source>
        <dbReference type="ARBA" id="ARBA00022837"/>
    </source>
</evidence>
<dbReference type="SUPFAM" id="SSF47473">
    <property type="entry name" value="EF-hand"/>
    <property type="match status" value="1"/>
</dbReference>
<gene>
    <name evidence="5" type="ORF">LTR09_007505</name>
</gene>
<proteinExistence type="predicted"/>
<dbReference type="GO" id="GO:0016460">
    <property type="term" value="C:myosin II complex"/>
    <property type="evidence" value="ECO:0007669"/>
    <property type="project" value="TreeGrafter"/>
</dbReference>
<dbReference type="PANTHER" id="PTHR23048">
    <property type="entry name" value="MYOSIN LIGHT CHAIN 1, 3"/>
    <property type="match status" value="1"/>
</dbReference>
<dbReference type="AlphaFoldDB" id="A0AAJ0DJA8"/>
<comment type="caution">
    <text evidence="5">The sequence shown here is derived from an EMBL/GenBank/DDBJ whole genome shotgun (WGS) entry which is preliminary data.</text>
</comment>
<dbReference type="Gene3D" id="1.10.238.10">
    <property type="entry name" value="EF-hand"/>
    <property type="match status" value="1"/>
</dbReference>
<evidence type="ECO:0000256" key="1">
    <source>
        <dbReference type="ARBA" id="ARBA00020786"/>
    </source>
</evidence>
<name>A0AAJ0DJA8_9PEZI</name>
<evidence type="ECO:0000256" key="2">
    <source>
        <dbReference type="ARBA" id="ARBA00022737"/>
    </source>
</evidence>
<dbReference type="FunFam" id="1.10.238.10:FF:000178">
    <property type="entry name" value="Calmodulin-2 A"/>
    <property type="match status" value="1"/>
</dbReference>
<organism evidence="5 6">
    <name type="scientific">Extremus antarcticus</name>
    <dbReference type="NCBI Taxonomy" id="702011"/>
    <lineage>
        <taxon>Eukaryota</taxon>
        <taxon>Fungi</taxon>
        <taxon>Dikarya</taxon>
        <taxon>Ascomycota</taxon>
        <taxon>Pezizomycotina</taxon>
        <taxon>Dothideomycetes</taxon>
        <taxon>Dothideomycetidae</taxon>
        <taxon>Mycosphaerellales</taxon>
        <taxon>Extremaceae</taxon>
        <taxon>Extremus</taxon>
    </lineage>
</organism>
<reference evidence="5" key="1">
    <citation type="submission" date="2023-04" db="EMBL/GenBank/DDBJ databases">
        <title>Black Yeasts Isolated from many extreme environments.</title>
        <authorList>
            <person name="Coleine C."/>
            <person name="Stajich J.E."/>
            <person name="Selbmann L."/>
        </authorList>
    </citation>
    <scope>NUCLEOTIDE SEQUENCE</scope>
    <source>
        <strain evidence="5">CCFEE 5312</strain>
    </source>
</reference>
<dbReference type="EMBL" id="JAWDJX010000026">
    <property type="protein sequence ID" value="KAK3051482.1"/>
    <property type="molecule type" value="Genomic_DNA"/>
</dbReference>
<protein>
    <recommendedName>
        <fullName evidence="1">Calmodulin</fullName>
    </recommendedName>
</protein>
<accession>A0AAJ0DJA8</accession>
<dbReference type="InterPro" id="IPR011992">
    <property type="entry name" value="EF-hand-dom_pair"/>
</dbReference>
<dbReference type="Proteomes" id="UP001271007">
    <property type="component" value="Unassembled WGS sequence"/>
</dbReference>
<evidence type="ECO:0000256" key="4">
    <source>
        <dbReference type="SAM" id="MobiDB-lite"/>
    </source>
</evidence>
<dbReference type="InterPro" id="IPR050230">
    <property type="entry name" value="CALM/Myosin/TropC-like"/>
</dbReference>
<keyword evidence="3" id="KW-0106">Calcium</keyword>
<sequence length="191" mass="20400">MAPKRKQPAASSSKPAAAAPKKRASKLAKDNDLSAAEESEIQEAFALFSVPSSTSKDPIIPTSDVRRALIALNAPPTSAAELAEITATVDPDDSGSVTYEHFVAVAALKLHAKHNDPEAMKEEVFKAYGLFTQGQEREIGLNDLRRVARELREEVPENVLKDMLREATGGGVGTVGVEEFAGVMRRAGVFG</sequence>
<keyword evidence="6" id="KW-1185">Reference proteome</keyword>
<keyword evidence="2" id="KW-0677">Repeat</keyword>
<evidence type="ECO:0000313" key="5">
    <source>
        <dbReference type="EMBL" id="KAK3051482.1"/>
    </source>
</evidence>
<dbReference type="PANTHER" id="PTHR23048:SF59">
    <property type="entry name" value="EF-HAND SUPERFAMILY PROTEIN"/>
    <property type="match status" value="1"/>
</dbReference>
<feature type="region of interest" description="Disordered" evidence="4">
    <location>
        <begin position="1"/>
        <end position="35"/>
    </location>
</feature>
<evidence type="ECO:0000313" key="6">
    <source>
        <dbReference type="Proteomes" id="UP001271007"/>
    </source>
</evidence>